<protein>
    <submittedName>
        <fullName evidence="2">Uncharacterized protein</fullName>
    </submittedName>
</protein>
<accession>A0A6G1MCG3</accession>
<evidence type="ECO:0000313" key="5">
    <source>
        <dbReference type="Proteomes" id="UP000472727"/>
    </source>
</evidence>
<dbReference type="EMBL" id="JAABOE010000016">
    <property type="protein sequence ID" value="KAF3186684.1"/>
    <property type="molecule type" value="Genomic_DNA"/>
</dbReference>
<dbReference type="EMBL" id="WIWS01000058">
    <property type="protein sequence ID" value="KAF3214632.1"/>
    <property type="molecule type" value="Genomic_DNA"/>
</dbReference>
<evidence type="ECO:0000313" key="2">
    <source>
        <dbReference type="EMBL" id="KAF3213135.1"/>
    </source>
</evidence>
<evidence type="ECO:0000313" key="3">
    <source>
        <dbReference type="EMBL" id="KAF3214632.1"/>
    </source>
</evidence>
<evidence type="ECO:0000313" key="4">
    <source>
        <dbReference type="EMBL" id="KAF3222350.1"/>
    </source>
</evidence>
<dbReference type="EMBL" id="WIWT01000003">
    <property type="protein sequence ID" value="KAF3222350.1"/>
    <property type="molecule type" value="Genomic_DNA"/>
</dbReference>
<evidence type="ECO:0000313" key="6">
    <source>
        <dbReference type="Proteomes" id="UP000479691"/>
    </source>
</evidence>
<proteinExistence type="predicted"/>
<dbReference type="Proteomes" id="UP000483672">
    <property type="component" value="Unassembled WGS sequence"/>
</dbReference>
<dbReference type="Proteomes" id="UP000614610">
    <property type="component" value="Unassembled WGS sequence"/>
</dbReference>
<evidence type="ECO:0000313" key="1">
    <source>
        <dbReference type="EMBL" id="KAF3186684.1"/>
    </source>
</evidence>
<reference evidence="5 6" key="1">
    <citation type="submission" date="2019-06" db="EMBL/GenBank/DDBJ databases">
        <authorList>
            <person name="Palmer J.M."/>
        </authorList>
    </citation>
    <scope>NUCLEOTIDE SEQUENCE [LARGE SCALE GENOMIC DNA]</scope>
    <source>
        <strain evidence="3 5">TWF106</strain>
        <strain evidence="2 7">TWF191</strain>
        <strain evidence="4">TWF679</strain>
        <strain evidence="1 6">TWF788</strain>
    </source>
</reference>
<dbReference type="AlphaFoldDB" id="A0A6G1MCG3"/>
<evidence type="ECO:0000313" key="7">
    <source>
        <dbReference type="Proteomes" id="UP000483672"/>
    </source>
</evidence>
<dbReference type="Proteomes" id="UP000479691">
    <property type="component" value="Unassembled WGS sequence"/>
</dbReference>
<comment type="caution">
    <text evidence="2">The sequence shown here is derived from an EMBL/GenBank/DDBJ whole genome shotgun (WGS) entry which is preliminary data.</text>
</comment>
<organism evidence="2 7">
    <name type="scientific">Orbilia oligospora</name>
    <name type="common">Nematode-trapping fungus</name>
    <name type="synonym">Arthrobotrys oligospora</name>
    <dbReference type="NCBI Taxonomy" id="2813651"/>
    <lineage>
        <taxon>Eukaryota</taxon>
        <taxon>Fungi</taxon>
        <taxon>Dikarya</taxon>
        <taxon>Ascomycota</taxon>
        <taxon>Pezizomycotina</taxon>
        <taxon>Orbiliomycetes</taxon>
        <taxon>Orbiliales</taxon>
        <taxon>Orbiliaceae</taxon>
        <taxon>Orbilia</taxon>
    </lineage>
</organism>
<dbReference type="OrthoDB" id="5419852at2759"/>
<dbReference type="Proteomes" id="UP000472727">
    <property type="component" value="Unassembled WGS sequence"/>
</dbReference>
<name>A0A6G1MCG3_ORBOL</name>
<gene>
    <name evidence="3" type="ORF">TWF106_008990</name>
    <name evidence="2" type="ORF">TWF191_010175</name>
    <name evidence="4" type="ORF">TWF679_005830</name>
    <name evidence="1" type="ORF">TWF788_002911</name>
</gene>
<dbReference type="EMBL" id="WIPF01000079">
    <property type="protein sequence ID" value="KAF3213135.1"/>
    <property type="molecule type" value="Genomic_DNA"/>
</dbReference>
<sequence>MAIKERAPRVTEIKIEPRSLPRKGYSELIVPHFPSLSEKSYATILFQATICGGTHQLDITTGKSVAAGGIKQLKNFPSSNGNLALGVFGSVIEWVYTGDYPSATNYSDPLINIKSNRTNKKVAVASLIMGEEDLPFVAIQKLGA</sequence>